<evidence type="ECO:0000313" key="2">
    <source>
        <dbReference type="EMBL" id="CAF1060935.1"/>
    </source>
</evidence>
<feature type="region of interest" description="Disordered" evidence="1">
    <location>
        <begin position="210"/>
        <end position="240"/>
    </location>
</feature>
<dbReference type="EMBL" id="CAJNOH010000504">
    <property type="protein sequence ID" value="CAF1060935.1"/>
    <property type="molecule type" value="Genomic_DNA"/>
</dbReference>
<name>A0A814LAY5_9BILA</name>
<sequence>MKKKIWILKRKKRRTIKLKNSNDDKKRRLSTTDNTNNLVRYEKFGIKMNNLQVLKNARRVLQIRQSTIPAAVVRLQSDAVFGDRPWDKSTRAVIDELPDVTSPAEIRSRHLPGIDPLSPQAFEPKTDKHISKGRTAGAHFDFSCQNWERNQNQDFRSRMRQWDMNQQAFKTSRLIKYQEYGTYESNHGNISGRPCLSNSTPMTLHQLAKSESAITESADHKKSLTKSVDQAAITPPATSR</sequence>
<dbReference type="Proteomes" id="UP000663870">
    <property type="component" value="Unassembled WGS sequence"/>
</dbReference>
<comment type="caution">
    <text evidence="2">The sequence shown here is derived from an EMBL/GenBank/DDBJ whole genome shotgun (WGS) entry which is preliminary data.</text>
</comment>
<accession>A0A814LAY5</accession>
<evidence type="ECO:0000313" key="5">
    <source>
        <dbReference type="Proteomes" id="UP000663870"/>
    </source>
</evidence>
<reference evidence="2" key="1">
    <citation type="submission" date="2021-02" db="EMBL/GenBank/DDBJ databases">
        <authorList>
            <person name="Nowell W R."/>
        </authorList>
    </citation>
    <scope>NUCLEOTIDE SEQUENCE</scope>
</reference>
<dbReference type="AlphaFoldDB" id="A0A814LAY5"/>
<keyword evidence="5" id="KW-1185">Reference proteome</keyword>
<dbReference type="EMBL" id="CAJNOL010001274">
    <property type="protein sequence ID" value="CAF1327085.1"/>
    <property type="molecule type" value="Genomic_DNA"/>
</dbReference>
<evidence type="ECO:0000256" key="1">
    <source>
        <dbReference type="SAM" id="MobiDB-lite"/>
    </source>
</evidence>
<evidence type="ECO:0000313" key="4">
    <source>
        <dbReference type="Proteomes" id="UP000663854"/>
    </source>
</evidence>
<evidence type="ECO:0000313" key="3">
    <source>
        <dbReference type="EMBL" id="CAF1327085.1"/>
    </source>
</evidence>
<gene>
    <name evidence="3" type="ORF">JXQ802_LOCUS30862</name>
    <name evidence="2" type="ORF">PYM288_LOCUS17647</name>
</gene>
<protein>
    <submittedName>
        <fullName evidence="2">Uncharacterized protein</fullName>
    </submittedName>
</protein>
<proteinExistence type="predicted"/>
<dbReference type="Proteomes" id="UP000663854">
    <property type="component" value="Unassembled WGS sequence"/>
</dbReference>
<organism evidence="2 4">
    <name type="scientific">Rotaria sordida</name>
    <dbReference type="NCBI Taxonomy" id="392033"/>
    <lineage>
        <taxon>Eukaryota</taxon>
        <taxon>Metazoa</taxon>
        <taxon>Spiralia</taxon>
        <taxon>Gnathifera</taxon>
        <taxon>Rotifera</taxon>
        <taxon>Eurotatoria</taxon>
        <taxon>Bdelloidea</taxon>
        <taxon>Philodinida</taxon>
        <taxon>Philodinidae</taxon>
        <taxon>Rotaria</taxon>
    </lineage>
</organism>